<name>A0A897N1L5_9EURY</name>
<organism evidence="2 3">
    <name type="scientific">Halapricum desulfuricans</name>
    <dbReference type="NCBI Taxonomy" id="2841257"/>
    <lineage>
        <taxon>Archaea</taxon>
        <taxon>Methanobacteriati</taxon>
        <taxon>Methanobacteriota</taxon>
        <taxon>Stenosarchaea group</taxon>
        <taxon>Halobacteria</taxon>
        <taxon>Halobacteriales</taxon>
        <taxon>Haloarculaceae</taxon>
        <taxon>Halapricum</taxon>
    </lineage>
</organism>
<sequence length="198" mass="21604">MKIFGTAVSEWDRRQSYARPLPRVGMDLPDRDRLVTLVAVGVIVLVVGFWALHPTGPLGGLLHPLDYEETTVTLADENGTGLATVDVRVADSQRERYVGLSKTDSLADGEGMLFVFSESGRHEFVMRDMDFPLDIVFAAPNGTITTIHHAPVPGQTPDDDLRRYAGTGRYVLEVPRGYVNATGVGVGDRLVVPKNVTD</sequence>
<evidence type="ECO:0000256" key="1">
    <source>
        <dbReference type="SAM" id="Phobius"/>
    </source>
</evidence>
<dbReference type="Gene3D" id="2.60.120.1140">
    <property type="entry name" value="Protein of unknown function DUF192"/>
    <property type="match status" value="1"/>
</dbReference>
<dbReference type="Proteomes" id="UP000663525">
    <property type="component" value="Chromosome"/>
</dbReference>
<gene>
    <name evidence="2" type="ORF">HSR121_2279</name>
</gene>
<dbReference type="PANTHER" id="PTHR37953">
    <property type="entry name" value="UPF0127 PROTEIN MJ1496"/>
    <property type="match status" value="1"/>
</dbReference>
<dbReference type="EMBL" id="CP064787">
    <property type="protein sequence ID" value="QSG06607.1"/>
    <property type="molecule type" value="Genomic_DNA"/>
</dbReference>
<keyword evidence="1" id="KW-0472">Membrane</keyword>
<evidence type="ECO:0000313" key="3">
    <source>
        <dbReference type="Proteomes" id="UP000663525"/>
    </source>
</evidence>
<keyword evidence="1" id="KW-1133">Transmembrane helix</keyword>
<dbReference type="InterPro" id="IPR003795">
    <property type="entry name" value="DUF192"/>
</dbReference>
<evidence type="ECO:0000313" key="2">
    <source>
        <dbReference type="EMBL" id="QSG06607.1"/>
    </source>
</evidence>
<dbReference type="InterPro" id="IPR038695">
    <property type="entry name" value="Saro_0823-like_sf"/>
</dbReference>
<proteinExistence type="predicted"/>
<accession>A0A897N1L5</accession>
<dbReference type="PANTHER" id="PTHR37953:SF1">
    <property type="entry name" value="UPF0127 PROTEIN MJ1496"/>
    <property type="match status" value="1"/>
</dbReference>
<reference evidence="2" key="1">
    <citation type="submission" date="2020-11" db="EMBL/GenBank/DDBJ databases">
        <title>Carbohydrate-dependent, anaerobic sulfur respiration: A novel catabolism in halophilic archaea.</title>
        <authorList>
            <person name="Sorokin D.Y."/>
            <person name="Messina E."/>
            <person name="Smedile F."/>
            <person name="La Cono V."/>
            <person name="Hallsworth J.E."/>
            <person name="Yakimov M.M."/>
        </authorList>
    </citation>
    <scope>NUCLEOTIDE SEQUENCE</scope>
    <source>
        <strain evidence="2">HSR12-1</strain>
    </source>
</reference>
<dbReference type="AlphaFoldDB" id="A0A897N1L5"/>
<feature type="transmembrane region" description="Helical" evidence="1">
    <location>
        <begin position="34"/>
        <end position="52"/>
    </location>
</feature>
<protein>
    <submittedName>
        <fullName evidence="2">Putative membrane protein</fullName>
    </submittedName>
</protein>
<dbReference type="Pfam" id="PF02643">
    <property type="entry name" value="DUF192"/>
    <property type="match status" value="1"/>
</dbReference>
<keyword evidence="1" id="KW-0812">Transmembrane</keyword>